<feature type="compositionally biased region" description="Polar residues" evidence="1">
    <location>
        <begin position="175"/>
        <end position="186"/>
    </location>
</feature>
<proteinExistence type="predicted"/>
<dbReference type="PANTHER" id="PTHR28678:SF1">
    <property type="entry name" value="CODANIN-1"/>
    <property type="match status" value="1"/>
</dbReference>
<name>A0A6S7IUU1_PARCT</name>
<keyword evidence="3" id="KW-1185">Reference proteome</keyword>
<feature type="compositionally biased region" description="Polar residues" evidence="1">
    <location>
        <begin position="257"/>
        <end position="267"/>
    </location>
</feature>
<comment type="caution">
    <text evidence="2">The sequence shown here is derived from an EMBL/GenBank/DDBJ whole genome shotgun (WGS) entry which is preliminary data.</text>
</comment>
<evidence type="ECO:0000313" key="3">
    <source>
        <dbReference type="Proteomes" id="UP001152795"/>
    </source>
</evidence>
<feature type="compositionally biased region" description="Polar residues" evidence="1">
    <location>
        <begin position="132"/>
        <end position="149"/>
    </location>
</feature>
<sequence>MANILKQLVEGNLDVEVIKKHLSNGKLQHLWNNDDLSQASFKTTEFIPYFLNYIREESSCHFTLDLPVISPKKIKKKRRLPRNRTPTSDTSNDSTKSSARGSLFSTPPSGKGVNVTLSPIGRVQSRKVKESPTINDSPVANHHSGNSSDGSERSKVLHVTSTPVKFNLDEDFPPVSSQNISARKSSTPTRRITPTPARARRNSSNAFNSFTFENSFESERSFSTDKLKQRHKHGSNSASPKNARKASAKLKLEDFMQQGSRNRTPARSQRENAEDVNISSCSDMDRSVLDISESSTANCINASTDKRILPKLDLVTECNILQRLAEIHSFCILENLVPNIVVEMCFILQLLTVEGKSDPENDPASSRYLKSVHNCVFYAVLVLQRLFRIIRLLDKGTLRLLLDNARIIEFSNSFDEELKNIYPTISINKVPYSLLKSPLNSVPFQASLDNRNNFSTDLAFHCFKRQRDTFYEIVREWEDQCGKPGWSLEEKLGDKIRYVVHQKPGLSNQAHFARLFQSQLIQMCCYENILPTFNEGESPEFVGNLFKSNPEKFFRLQQRLVAPQSTTAGPCPSPGFTETEEFFREFIVAAMSPSFNRYLMDSFIVKINELNSISLDEDLDNSVAEEDKSSKLQMKFASCLITLRTLAKFLGFLVFSPYHNAADFPTSVKDTLISARNQVTQQVDVMFYLRKARSEQRLVLTLPWVIEYLSMMDGVSPFLDYYNEVFDFLHQIY</sequence>
<feature type="region of interest" description="Disordered" evidence="1">
    <location>
        <begin position="168"/>
        <end position="206"/>
    </location>
</feature>
<organism evidence="2 3">
    <name type="scientific">Paramuricea clavata</name>
    <name type="common">Red gorgonian</name>
    <name type="synonym">Violescent sea-whip</name>
    <dbReference type="NCBI Taxonomy" id="317549"/>
    <lineage>
        <taxon>Eukaryota</taxon>
        <taxon>Metazoa</taxon>
        <taxon>Cnidaria</taxon>
        <taxon>Anthozoa</taxon>
        <taxon>Octocorallia</taxon>
        <taxon>Malacalcyonacea</taxon>
        <taxon>Plexauridae</taxon>
        <taxon>Paramuricea</taxon>
    </lineage>
</organism>
<dbReference type="PANTHER" id="PTHR28678">
    <property type="entry name" value="CODANIN-1"/>
    <property type="match status" value="1"/>
</dbReference>
<dbReference type="Proteomes" id="UP001152795">
    <property type="component" value="Unassembled WGS sequence"/>
</dbReference>
<dbReference type="GO" id="GO:0006325">
    <property type="term" value="P:chromatin organization"/>
    <property type="evidence" value="ECO:0007669"/>
    <property type="project" value="TreeGrafter"/>
</dbReference>
<protein>
    <submittedName>
        <fullName evidence="2">Uncharacterized protein</fullName>
    </submittedName>
</protein>
<dbReference type="InterPro" id="IPR040031">
    <property type="entry name" value="Codanin-1"/>
</dbReference>
<feature type="compositionally biased region" description="Polar residues" evidence="1">
    <location>
        <begin position="99"/>
        <end position="108"/>
    </location>
</feature>
<feature type="region of interest" description="Disordered" evidence="1">
    <location>
        <begin position="74"/>
        <end position="154"/>
    </location>
</feature>
<feature type="compositionally biased region" description="Low complexity" evidence="1">
    <location>
        <begin position="83"/>
        <end position="98"/>
    </location>
</feature>
<feature type="region of interest" description="Disordered" evidence="1">
    <location>
        <begin position="221"/>
        <end position="277"/>
    </location>
</feature>
<evidence type="ECO:0000256" key="1">
    <source>
        <dbReference type="SAM" id="MobiDB-lite"/>
    </source>
</evidence>
<reference evidence="2" key="1">
    <citation type="submission" date="2020-04" db="EMBL/GenBank/DDBJ databases">
        <authorList>
            <person name="Alioto T."/>
            <person name="Alioto T."/>
            <person name="Gomez Garrido J."/>
        </authorList>
    </citation>
    <scope>NUCLEOTIDE SEQUENCE</scope>
    <source>
        <strain evidence="2">A484AB</strain>
    </source>
</reference>
<accession>A0A6S7IUU1</accession>
<feature type="compositionally biased region" description="Low complexity" evidence="1">
    <location>
        <begin position="187"/>
        <end position="206"/>
    </location>
</feature>
<dbReference type="OrthoDB" id="20982at2759"/>
<feature type="non-terminal residue" evidence="2">
    <location>
        <position position="1"/>
    </location>
</feature>
<gene>
    <name evidence="2" type="ORF">PACLA_8A081727</name>
</gene>
<evidence type="ECO:0000313" key="2">
    <source>
        <dbReference type="EMBL" id="CAB4020850.1"/>
    </source>
</evidence>
<dbReference type="AlphaFoldDB" id="A0A6S7IUU1"/>
<dbReference type="EMBL" id="CACRXK020011155">
    <property type="protein sequence ID" value="CAB4020850.1"/>
    <property type="molecule type" value="Genomic_DNA"/>
</dbReference>
<dbReference type="GO" id="GO:0005634">
    <property type="term" value="C:nucleus"/>
    <property type="evidence" value="ECO:0007669"/>
    <property type="project" value="TreeGrafter"/>
</dbReference>